<evidence type="ECO:0000313" key="1">
    <source>
        <dbReference type="EMBL" id="KAK4723837.1"/>
    </source>
</evidence>
<dbReference type="EMBL" id="JAWPEI010000006">
    <property type="protein sequence ID" value="KAK4723837.1"/>
    <property type="molecule type" value="Genomic_DNA"/>
</dbReference>
<accession>A0AAV9LHI8</accession>
<protein>
    <recommendedName>
        <fullName evidence="3">F-box associated domain-containing protein</fullName>
    </recommendedName>
</protein>
<sequence length="97" mass="11448">MEKNQCELRSLVLWNRSIHKFISIPTPSIKPQSPHMFVLEFGADLHETDDYKLVRLVYHMNILFGYNGPFEIEIYSINSGVWRRVVGVEIKHCMVRE</sequence>
<comment type="caution">
    <text evidence="1">The sequence shown here is derived from an EMBL/GenBank/DDBJ whole genome shotgun (WGS) entry which is preliminary data.</text>
</comment>
<dbReference type="AlphaFoldDB" id="A0AAV9LHI8"/>
<reference evidence="1 2" key="1">
    <citation type="submission" date="2023-10" db="EMBL/GenBank/DDBJ databases">
        <title>Genome-Wide Identification Analysis in wild type Solanum Pinnatisectum Reveals Some Genes Defensing Phytophthora Infestans.</title>
        <authorList>
            <person name="Sun C."/>
        </authorList>
    </citation>
    <scope>NUCLEOTIDE SEQUENCE [LARGE SCALE GENOMIC DNA]</scope>
    <source>
        <strain evidence="1">LQN</strain>
        <tissue evidence="1">Leaf</tissue>
    </source>
</reference>
<gene>
    <name evidence="1" type="ORF">R3W88_026616</name>
</gene>
<proteinExistence type="predicted"/>
<dbReference type="Proteomes" id="UP001311915">
    <property type="component" value="Unassembled WGS sequence"/>
</dbReference>
<name>A0AAV9LHI8_9SOLN</name>
<evidence type="ECO:0008006" key="3">
    <source>
        <dbReference type="Google" id="ProtNLM"/>
    </source>
</evidence>
<evidence type="ECO:0000313" key="2">
    <source>
        <dbReference type="Proteomes" id="UP001311915"/>
    </source>
</evidence>
<organism evidence="1 2">
    <name type="scientific">Solanum pinnatisectum</name>
    <name type="common">tansyleaf nightshade</name>
    <dbReference type="NCBI Taxonomy" id="50273"/>
    <lineage>
        <taxon>Eukaryota</taxon>
        <taxon>Viridiplantae</taxon>
        <taxon>Streptophyta</taxon>
        <taxon>Embryophyta</taxon>
        <taxon>Tracheophyta</taxon>
        <taxon>Spermatophyta</taxon>
        <taxon>Magnoliopsida</taxon>
        <taxon>eudicotyledons</taxon>
        <taxon>Gunneridae</taxon>
        <taxon>Pentapetalae</taxon>
        <taxon>asterids</taxon>
        <taxon>lamiids</taxon>
        <taxon>Solanales</taxon>
        <taxon>Solanaceae</taxon>
        <taxon>Solanoideae</taxon>
        <taxon>Solaneae</taxon>
        <taxon>Solanum</taxon>
    </lineage>
</organism>
<keyword evidence="2" id="KW-1185">Reference proteome</keyword>